<dbReference type="SUPFAM" id="SSF81822">
    <property type="entry name" value="RuBisCo LSMT C-terminal, substrate-binding domain"/>
    <property type="match status" value="1"/>
</dbReference>
<dbReference type="InterPro" id="IPR001214">
    <property type="entry name" value="SET_dom"/>
</dbReference>
<protein>
    <recommendedName>
        <fullName evidence="4">SET domain-containing protein</fullName>
    </recommendedName>
</protein>
<gene>
    <name evidence="5" type="ORF">PPYR1160_LOCUS14835</name>
</gene>
<dbReference type="PANTHER" id="PTHR13271:SF137">
    <property type="entry name" value="SET DOMAIN-CONTAINING PROTEIN"/>
    <property type="match status" value="1"/>
</dbReference>
<dbReference type="PROSITE" id="PS50280">
    <property type="entry name" value="SET"/>
    <property type="match status" value="1"/>
</dbReference>
<dbReference type="AlphaFoldDB" id="A0A7R9UGQ6"/>
<dbReference type="InterPro" id="IPR046341">
    <property type="entry name" value="SET_dom_sf"/>
</dbReference>
<accession>A0A7R9UGQ6</accession>
<dbReference type="InterPro" id="IPR050600">
    <property type="entry name" value="SETD3_SETD6_MTase"/>
</dbReference>
<dbReference type="Gene3D" id="3.90.1410.10">
    <property type="entry name" value="set domain protein methyltransferase, domain 1"/>
    <property type="match status" value="1"/>
</dbReference>
<organism evidence="5">
    <name type="scientific">Pinguiococcus pyrenoidosus</name>
    <dbReference type="NCBI Taxonomy" id="172671"/>
    <lineage>
        <taxon>Eukaryota</taxon>
        <taxon>Sar</taxon>
        <taxon>Stramenopiles</taxon>
        <taxon>Ochrophyta</taxon>
        <taxon>Pinguiophyceae</taxon>
        <taxon>Pinguiochrysidales</taxon>
        <taxon>Pinguiochrysidaceae</taxon>
        <taxon>Pinguiococcus</taxon>
    </lineage>
</organism>
<dbReference type="Pfam" id="PF00856">
    <property type="entry name" value="SET"/>
    <property type="match status" value="1"/>
</dbReference>
<proteinExistence type="predicted"/>
<evidence type="ECO:0000256" key="3">
    <source>
        <dbReference type="ARBA" id="ARBA00022691"/>
    </source>
</evidence>
<dbReference type="CDD" id="cd10527">
    <property type="entry name" value="SET_LSMT"/>
    <property type="match status" value="1"/>
</dbReference>
<keyword evidence="1" id="KW-0489">Methyltransferase</keyword>
<name>A0A7R9UGQ6_9STRA</name>
<reference evidence="5" key="1">
    <citation type="submission" date="2021-01" db="EMBL/GenBank/DDBJ databases">
        <authorList>
            <person name="Corre E."/>
            <person name="Pelletier E."/>
            <person name="Niang G."/>
            <person name="Scheremetjew M."/>
            <person name="Finn R."/>
            <person name="Kale V."/>
            <person name="Holt S."/>
            <person name="Cochrane G."/>
            <person name="Meng A."/>
            <person name="Brown T."/>
            <person name="Cohen L."/>
        </authorList>
    </citation>
    <scope>NUCLEOTIDE SEQUENCE</scope>
    <source>
        <strain evidence="5">CCMP2078</strain>
    </source>
</reference>
<dbReference type="Pfam" id="PF09273">
    <property type="entry name" value="Rubis-subs-bind"/>
    <property type="match status" value="1"/>
</dbReference>
<evidence type="ECO:0000256" key="2">
    <source>
        <dbReference type="ARBA" id="ARBA00022679"/>
    </source>
</evidence>
<evidence type="ECO:0000313" key="5">
    <source>
        <dbReference type="EMBL" id="CAD8265332.1"/>
    </source>
</evidence>
<sequence length="494" mass="56365">MAAFDASANADRSKFNVDLIDEADFRRKTEVFEQWLLDNGAEFPQLEIKCYDDEVRGVHAKEDIKSDTLCISIPLNCLITVEMGKDTEIGRKILDARLDLDAPKHVFLMLFMLTDMRNESSFFKPYYDILPQKMSNMPIFWTDDELRYLEGSYMLQQIADRKEAIIEDYDAICDIAPEFSEIATLDGFMWARMCVCSRNFGLVINGVRTSAMVPHADMLNHYRPRETKWTFDNSLQAFTIITIADITAGAQIYDSYGQKCNHRFLLNYGFSIENNVEADGFCPNEVSILFELNDADPLYERKHTLFLRDGYPGGRRLRLCVARNDNLTLALSLLRIIVANEEEFEALLLNQPYAYRTIKNITKPISVSNERKAMELFNNMLDALESAYSKPLEDDEERLRSGELAPFSNERHAVIQVKGEKVVLRFFKDFAQKCIRALSGEMDALCEDVYAREHTIIADQLCNTLKPLVRGGSQRTVSRVATAKGGASRGPMIV</sequence>
<dbReference type="GO" id="GO:0032259">
    <property type="term" value="P:methylation"/>
    <property type="evidence" value="ECO:0007669"/>
    <property type="project" value="UniProtKB-KW"/>
</dbReference>
<dbReference type="EMBL" id="HBEA01019536">
    <property type="protein sequence ID" value="CAD8265332.1"/>
    <property type="molecule type" value="Transcribed_RNA"/>
</dbReference>
<dbReference type="SUPFAM" id="SSF82199">
    <property type="entry name" value="SET domain"/>
    <property type="match status" value="1"/>
</dbReference>
<dbReference type="InterPro" id="IPR015353">
    <property type="entry name" value="Rubisco_LSMT_subst-bd"/>
</dbReference>
<dbReference type="InterPro" id="IPR036464">
    <property type="entry name" value="Rubisco_LSMT_subst-bd_sf"/>
</dbReference>
<dbReference type="GO" id="GO:0016279">
    <property type="term" value="F:protein-lysine N-methyltransferase activity"/>
    <property type="evidence" value="ECO:0007669"/>
    <property type="project" value="TreeGrafter"/>
</dbReference>
<dbReference type="PANTHER" id="PTHR13271">
    <property type="entry name" value="UNCHARACTERIZED PUTATIVE METHYLTRANSFERASE"/>
    <property type="match status" value="1"/>
</dbReference>
<evidence type="ECO:0000256" key="1">
    <source>
        <dbReference type="ARBA" id="ARBA00022603"/>
    </source>
</evidence>
<keyword evidence="2" id="KW-0808">Transferase</keyword>
<dbReference type="Gene3D" id="3.90.1420.10">
    <property type="entry name" value="Rubisco LSMT, substrate-binding domain"/>
    <property type="match status" value="1"/>
</dbReference>
<keyword evidence="3" id="KW-0949">S-adenosyl-L-methionine</keyword>
<evidence type="ECO:0000259" key="4">
    <source>
        <dbReference type="PROSITE" id="PS50280"/>
    </source>
</evidence>
<feature type="domain" description="SET" evidence="4">
    <location>
        <begin position="44"/>
        <end position="257"/>
    </location>
</feature>